<evidence type="ECO:0000256" key="1">
    <source>
        <dbReference type="SAM" id="Phobius"/>
    </source>
</evidence>
<proteinExistence type="predicted"/>
<feature type="transmembrane region" description="Helical" evidence="1">
    <location>
        <begin position="6"/>
        <end position="30"/>
    </location>
</feature>
<dbReference type="EMBL" id="JTJZ01000019">
    <property type="protein sequence ID" value="KHS52277.1"/>
    <property type="molecule type" value="Genomic_DNA"/>
</dbReference>
<evidence type="ECO:0000313" key="2">
    <source>
        <dbReference type="EMBL" id="KHS52277.1"/>
    </source>
</evidence>
<keyword evidence="1" id="KW-0472">Membrane</keyword>
<dbReference type="PATRIC" id="fig|1703.6.peg.1816"/>
<reference evidence="2 3" key="1">
    <citation type="submission" date="2014-11" db="EMBL/GenBank/DDBJ databases">
        <title>Draft Genome Sequence of Brevibacterium linens AE038-8.</title>
        <authorList>
            <person name="Maizel D."/>
            <person name="Utturkar S.M."/>
            <person name="Brown S.D."/>
            <person name="Ferrero M."/>
            <person name="Rosen B.P."/>
        </authorList>
    </citation>
    <scope>NUCLEOTIDE SEQUENCE [LARGE SCALE GENOMIC DNA]</scope>
    <source>
        <strain evidence="2 3">AE038-8</strain>
    </source>
</reference>
<name>A0A0B9A0I3_BRELN</name>
<keyword evidence="1" id="KW-0812">Transmembrane</keyword>
<comment type="caution">
    <text evidence="2">The sequence shown here is derived from an EMBL/GenBank/DDBJ whole genome shotgun (WGS) entry which is preliminary data.</text>
</comment>
<accession>A0A0B9A0I3</accession>
<dbReference type="STRING" id="1703.BLSMQ_3331"/>
<protein>
    <submittedName>
        <fullName evidence="2">Uncharacterized protein</fullName>
    </submittedName>
</protein>
<evidence type="ECO:0000313" key="3">
    <source>
        <dbReference type="Proteomes" id="UP000031488"/>
    </source>
</evidence>
<keyword evidence="1" id="KW-1133">Transmembrane helix</keyword>
<keyword evidence="3" id="KW-1185">Reference proteome</keyword>
<gene>
    <name evidence="2" type="ORF">AE0388_1927</name>
</gene>
<sequence length="38" mass="3932">MENLVALEIVFSSLVGIAALGALGVGVKVVTSLFKDNR</sequence>
<dbReference type="Proteomes" id="UP000031488">
    <property type="component" value="Unassembled WGS sequence"/>
</dbReference>
<dbReference type="AlphaFoldDB" id="A0A0B9A0I3"/>
<organism evidence="2 3">
    <name type="scientific">Brevibacterium linens</name>
    <dbReference type="NCBI Taxonomy" id="1703"/>
    <lineage>
        <taxon>Bacteria</taxon>
        <taxon>Bacillati</taxon>
        <taxon>Actinomycetota</taxon>
        <taxon>Actinomycetes</taxon>
        <taxon>Micrococcales</taxon>
        <taxon>Brevibacteriaceae</taxon>
        <taxon>Brevibacterium</taxon>
    </lineage>
</organism>